<dbReference type="PANTHER" id="PTHR23235">
    <property type="entry name" value="KRUEPPEL-LIKE TRANSCRIPTION FACTOR"/>
    <property type="match status" value="1"/>
</dbReference>
<gene>
    <name evidence="11" type="primary">WBGene00094527</name>
</gene>
<feature type="region of interest" description="Disordered" evidence="10">
    <location>
        <begin position="205"/>
        <end position="229"/>
    </location>
</feature>
<keyword evidence="3" id="KW-0677">Repeat</keyword>
<dbReference type="GO" id="GO:0000981">
    <property type="term" value="F:DNA-binding transcription factor activity, RNA polymerase II-specific"/>
    <property type="evidence" value="ECO:0000318"/>
    <property type="project" value="GO_Central"/>
</dbReference>
<organism evidence="11 12">
    <name type="scientific">Pristionchus pacificus</name>
    <name type="common">Parasitic nematode worm</name>
    <dbReference type="NCBI Taxonomy" id="54126"/>
    <lineage>
        <taxon>Eukaryota</taxon>
        <taxon>Metazoa</taxon>
        <taxon>Ecdysozoa</taxon>
        <taxon>Nematoda</taxon>
        <taxon>Chromadorea</taxon>
        <taxon>Rhabditida</taxon>
        <taxon>Rhabditina</taxon>
        <taxon>Diplogasteromorpha</taxon>
        <taxon>Diplogasteroidea</taxon>
        <taxon>Neodiplogasteridae</taxon>
        <taxon>Pristionchus</taxon>
    </lineage>
</organism>
<evidence type="ECO:0000256" key="7">
    <source>
        <dbReference type="ARBA" id="ARBA00023125"/>
    </source>
</evidence>
<dbReference type="InterPro" id="IPR013087">
    <property type="entry name" value="Znf_C2H2_type"/>
</dbReference>
<dbReference type="PROSITE" id="PS00028">
    <property type="entry name" value="ZINC_FINGER_C2H2_1"/>
    <property type="match status" value="2"/>
</dbReference>
<feature type="region of interest" description="Disordered" evidence="10">
    <location>
        <begin position="356"/>
        <end position="385"/>
    </location>
</feature>
<dbReference type="InterPro" id="IPR036236">
    <property type="entry name" value="Znf_C2H2_sf"/>
</dbReference>
<evidence type="ECO:0000313" key="11">
    <source>
        <dbReference type="EnsemblMetazoa" id="PPA04973.1"/>
    </source>
</evidence>
<keyword evidence="6" id="KW-0805">Transcription regulation</keyword>
<evidence type="ECO:0000256" key="1">
    <source>
        <dbReference type="ARBA" id="ARBA00004123"/>
    </source>
</evidence>
<sequence>MSGAGPSSASASASSASVRLNRVNAPVPLPTVRVSEDAHDASGAEGSSNTITTTVSPFYTPGPDVLSPTPIRYPNGLSFTKWRSERFSSGSDSAVQMSPPVPVMSHSLTNLIALSPLSPPGLSPLNFGTSGDSAFSTPHSSKSATTRFTFDHVTTGFKRAASSTECSGLDRDASASAFRPPDRTKQKQQEEDLLQVLKSFREASDKAAASLRQEQQQQERQHKPLQRTHATLERKQSLMPGGALPAGQNQHANLRGSESMPVGSSIFARKPIDFNSRLSVMIDHNNVAATVPITIWSSLYAQAAAAAAPAAAAAAADHSSATLAPSPLSSSSRPSTSMAGHASLLSPHSVASPLACSSSDSKISPTGSAISVPDDSDLDPNDPNRQQFWCPHCKKDFRRPDILSRHMRRHTGEKPFQCDRCSRFFSRSDHLRTHRRTHTDEKPYQCSLCTYAARRRDVLTRHMATRHQARAGRSIFQKGEVRRTLSDSDKATHDHAYTEVLGPIAPHSSREPENVNDASEDEDDYSDEEILEVL</sequence>
<evidence type="ECO:0000256" key="3">
    <source>
        <dbReference type="ARBA" id="ARBA00022737"/>
    </source>
</evidence>
<dbReference type="PROSITE" id="PS50157">
    <property type="entry name" value="ZINC_FINGER_C2H2_2"/>
    <property type="match status" value="2"/>
</dbReference>
<dbReference type="Gene3D" id="3.30.160.60">
    <property type="entry name" value="Classic Zinc Finger"/>
    <property type="match status" value="3"/>
</dbReference>
<reference evidence="12" key="1">
    <citation type="journal article" date="2008" name="Nat. Genet.">
        <title>The Pristionchus pacificus genome provides a unique perspective on nematode lifestyle and parasitism.</title>
        <authorList>
            <person name="Dieterich C."/>
            <person name="Clifton S.W."/>
            <person name="Schuster L.N."/>
            <person name="Chinwalla A."/>
            <person name="Delehaunty K."/>
            <person name="Dinkelacker I."/>
            <person name="Fulton L."/>
            <person name="Fulton R."/>
            <person name="Godfrey J."/>
            <person name="Minx P."/>
            <person name="Mitreva M."/>
            <person name="Roeseler W."/>
            <person name="Tian H."/>
            <person name="Witte H."/>
            <person name="Yang S.P."/>
            <person name="Wilson R.K."/>
            <person name="Sommer R.J."/>
        </authorList>
    </citation>
    <scope>NUCLEOTIDE SEQUENCE [LARGE SCALE GENOMIC DNA]</scope>
    <source>
        <strain evidence="12">PS312</strain>
    </source>
</reference>
<dbReference type="FunFam" id="3.30.160.60:FF:003183">
    <property type="entry name" value="KLUmpfuss related"/>
    <property type="match status" value="1"/>
</dbReference>
<feature type="region of interest" description="Disordered" evidence="10">
    <location>
        <begin position="498"/>
        <end position="534"/>
    </location>
</feature>
<feature type="region of interest" description="Disordered" evidence="10">
    <location>
        <begin position="322"/>
        <end position="341"/>
    </location>
</feature>
<dbReference type="GO" id="GO:0008270">
    <property type="term" value="F:zinc ion binding"/>
    <property type="evidence" value="ECO:0007669"/>
    <property type="project" value="UniProtKB-KW"/>
</dbReference>
<name>A0A2A6CEU3_PRIPA</name>
<feature type="region of interest" description="Disordered" evidence="10">
    <location>
        <begin position="239"/>
        <end position="258"/>
    </location>
</feature>
<feature type="region of interest" description="Disordered" evidence="10">
    <location>
        <begin position="161"/>
        <end position="190"/>
    </location>
</feature>
<dbReference type="OrthoDB" id="10018191at2759"/>
<dbReference type="GO" id="GO:0005634">
    <property type="term" value="C:nucleus"/>
    <property type="evidence" value="ECO:0007669"/>
    <property type="project" value="UniProtKB-SubCell"/>
</dbReference>
<evidence type="ECO:0000256" key="4">
    <source>
        <dbReference type="ARBA" id="ARBA00022771"/>
    </source>
</evidence>
<dbReference type="FunFam" id="3.30.160.60:FF:000787">
    <property type="entry name" value="Zinc finger protein 784"/>
    <property type="match status" value="1"/>
</dbReference>
<evidence type="ECO:0000256" key="10">
    <source>
        <dbReference type="SAM" id="MobiDB-lite"/>
    </source>
</evidence>
<reference evidence="11" key="2">
    <citation type="submission" date="2022-06" db="UniProtKB">
        <authorList>
            <consortium name="EnsemblMetazoa"/>
        </authorList>
    </citation>
    <scope>IDENTIFICATION</scope>
    <source>
        <strain evidence="11">PS312</strain>
    </source>
</reference>
<keyword evidence="4" id="KW-0863">Zinc-finger</keyword>
<evidence type="ECO:0000256" key="9">
    <source>
        <dbReference type="ARBA" id="ARBA00023242"/>
    </source>
</evidence>
<dbReference type="Proteomes" id="UP000005239">
    <property type="component" value="Unassembled WGS sequence"/>
</dbReference>
<dbReference type="SUPFAM" id="SSF57667">
    <property type="entry name" value="beta-beta-alpha zinc fingers"/>
    <property type="match status" value="2"/>
</dbReference>
<evidence type="ECO:0000256" key="6">
    <source>
        <dbReference type="ARBA" id="ARBA00023015"/>
    </source>
</evidence>
<dbReference type="AlphaFoldDB" id="A0A2A6CEU3"/>
<evidence type="ECO:0000256" key="8">
    <source>
        <dbReference type="ARBA" id="ARBA00023163"/>
    </source>
</evidence>
<dbReference type="Pfam" id="PF13894">
    <property type="entry name" value="zf-C2H2_4"/>
    <property type="match status" value="1"/>
</dbReference>
<proteinExistence type="predicted"/>
<feature type="compositionally biased region" description="Polar residues" evidence="10">
    <location>
        <begin position="45"/>
        <end position="57"/>
    </location>
</feature>
<dbReference type="SMART" id="SM00355">
    <property type="entry name" value="ZnF_C2H2"/>
    <property type="match status" value="3"/>
</dbReference>
<dbReference type="GO" id="GO:0006357">
    <property type="term" value="P:regulation of transcription by RNA polymerase II"/>
    <property type="evidence" value="ECO:0000318"/>
    <property type="project" value="GO_Central"/>
</dbReference>
<keyword evidence="2" id="KW-0479">Metal-binding</keyword>
<feature type="compositionally biased region" description="Basic and acidic residues" evidence="10">
    <location>
        <begin position="180"/>
        <end position="190"/>
    </location>
</feature>
<feature type="compositionally biased region" description="Low complexity" evidence="10">
    <location>
        <begin position="322"/>
        <end position="337"/>
    </location>
</feature>
<protein>
    <submittedName>
        <fullName evidence="11">Klu-2</fullName>
    </submittedName>
</protein>
<keyword evidence="8" id="KW-0804">Transcription</keyword>
<keyword evidence="7" id="KW-0238">DNA-binding</keyword>
<keyword evidence="5" id="KW-0862">Zinc</keyword>
<evidence type="ECO:0000313" key="12">
    <source>
        <dbReference type="Proteomes" id="UP000005239"/>
    </source>
</evidence>
<feature type="compositionally biased region" description="Polar residues" evidence="10">
    <location>
        <begin position="356"/>
        <end position="369"/>
    </location>
</feature>
<comment type="subcellular location">
    <subcellularLocation>
        <location evidence="1">Nucleus</location>
    </subcellularLocation>
</comment>
<feature type="region of interest" description="Disordered" evidence="10">
    <location>
        <begin position="23"/>
        <end position="67"/>
    </location>
</feature>
<evidence type="ECO:0000256" key="2">
    <source>
        <dbReference type="ARBA" id="ARBA00022723"/>
    </source>
</evidence>
<dbReference type="Pfam" id="PF00096">
    <property type="entry name" value="zf-C2H2"/>
    <property type="match status" value="1"/>
</dbReference>
<dbReference type="GO" id="GO:0000978">
    <property type="term" value="F:RNA polymerase II cis-regulatory region sequence-specific DNA binding"/>
    <property type="evidence" value="ECO:0000318"/>
    <property type="project" value="GO_Central"/>
</dbReference>
<feature type="compositionally biased region" description="Acidic residues" evidence="10">
    <location>
        <begin position="518"/>
        <end position="534"/>
    </location>
</feature>
<accession>A0A8R1Y7P0</accession>
<dbReference type="EnsemblMetazoa" id="PPA04973.1">
    <property type="protein sequence ID" value="PPA04973.1"/>
    <property type="gene ID" value="WBGene00094527"/>
</dbReference>
<accession>A0A2A6CEU3</accession>
<dbReference type="PANTHER" id="PTHR23235:SF161">
    <property type="entry name" value="C2H2-TYPE DOMAIN-CONTAINING PROTEIN"/>
    <property type="match status" value="1"/>
</dbReference>
<keyword evidence="9" id="KW-0539">Nucleus</keyword>
<keyword evidence="12" id="KW-1185">Reference proteome</keyword>
<evidence type="ECO:0000256" key="5">
    <source>
        <dbReference type="ARBA" id="ARBA00022833"/>
    </source>
</evidence>